<dbReference type="AlphaFoldDB" id="A0A482SYZ5"/>
<accession>A0A482SYZ5</accession>
<reference evidence="1 2" key="1">
    <citation type="submission" date="2018-12" db="EMBL/GenBank/DDBJ databases">
        <title>Genome analysis provides insights into bioremediation potentialities of Halogeometricum borinquense strain N11.</title>
        <authorList>
            <person name="Najjari A."/>
            <person name="Youssef N."/>
            <person name="Fhoula I."/>
            <person name="Ben Dhia O."/>
            <person name="Mahjoubi M."/>
            <person name="Ouzari H.I."/>
            <person name="Cherif A."/>
        </authorList>
    </citation>
    <scope>NUCLEOTIDE SEQUENCE [LARGE SCALE GENOMIC DNA]</scope>
    <source>
        <strain evidence="1 2">N11</strain>
    </source>
</reference>
<organism evidence="1 2">
    <name type="scientific">Halogeometricum borinquense</name>
    <dbReference type="NCBI Taxonomy" id="60847"/>
    <lineage>
        <taxon>Archaea</taxon>
        <taxon>Methanobacteriati</taxon>
        <taxon>Methanobacteriota</taxon>
        <taxon>Stenosarchaea group</taxon>
        <taxon>Halobacteria</taxon>
        <taxon>Halobacteriales</taxon>
        <taxon>Haloferacaceae</taxon>
        <taxon>Halogeometricum</taxon>
    </lineage>
</organism>
<comment type="caution">
    <text evidence="1">The sequence shown here is derived from an EMBL/GenBank/DDBJ whole genome shotgun (WGS) entry which is preliminary data.</text>
</comment>
<dbReference type="RefSeq" id="WP_129786131.1">
    <property type="nucleotide sequence ID" value="NZ_RZHH01000003.1"/>
</dbReference>
<dbReference type="EMBL" id="RZHH01000003">
    <property type="protein sequence ID" value="RYJ08281.1"/>
    <property type="molecule type" value="Genomic_DNA"/>
</dbReference>
<evidence type="ECO:0000313" key="2">
    <source>
        <dbReference type="Proteomes" id="UP000294028"/>
    </source>
</evidence>
<dbReference type="Proteomes" id="UP000294028">
    <property type="component" value="Unassembled WGS sequence"/>
</dbReference>
<sequence>MTLKDHIQSELVVDEESILEANLERVKPLFDLFNDGTINIAEEYRSLSPENRILIYLIGQRYAFEGELIEDDSIGTQFFYERIDRSDRSIRDYLQNLREDGLLAKPSQGTHQLVAENLPSALERIEDDAE</sequence>
<name>A0A482SYZ5_9EURY</name>
<evidence type="ECO:0000313" key="1">
    <source>
        <dbReference type="EMBL" id="RYJ08281.1"/>
    </source>
</evidence>
<protein>
    <submittedName>
        <fullName evidence="1">Uncharacterized protein</fullName>
    </submittedName>
</protein>
<proteinExistence type="predicted"/>
<gene>
    <name evidence="1" type="ORF">ELS19_17145</name>
</gene>